<reference evidence="2 3" key="1">
    <citation type="submission" date="2018-06" db="EMBL/GenBank/DDBJ databases">
        <title>Extensive metabolic versatility and redundancy in microbially diverse, dynamic hydrothermal sediments.</title>
        <authorList>
            <person name="Dombrowski N."/>
            <person name="Teske A."/>
            <person name="Baker B.J."/>
        </authorList>
    </citation>
    <scope>NUCLEOTIDE SEQUENCE [LARGE SCALE GENOMIC DNA]</scope>
    <source>
        <strain evidence="2">B79_G16</strain>
    </source>
</reference>
<evidence type="ECO:0000313" key="2">
    <source>
        <dbReference type="EMBL" id="RLC35874.1"/>
    </source>
</evidence>
<dbReference type="PROSITE" id="PS51832">
    <property type="entry name" value="HD_GYP"/>
    <property type="match status" value="1"/>
</dbReference>
<dbReference type="SUPFAM" id="SSF109604">
    <property type="entry name" value="HD-domain/PDEase-like"/>
    <property type="match status" value="1"/>
</dbReference>
<organism evidence="2 3">
    <name type="scientific">candidate division Kazan bacterium</name>
    <dbReference type="NCBI Taxonomy" id="2202143"/>
    <lineage>
        <taxon>Bacteria</taxon>
        <taxon>Bacteria division Kazan-3B-28</taxon>
    </lineage>
</organism>
<dbReference type="Proteomes" id="UP000281261">
    <property type="component" value="Unassembled WGS sequence"/>
</dbReference>
<protein>
    <recommendedName>
        <fullName evidence="1">HD-GYP domain-containing protein</fullName>
    </recommendedName>
</protein>
<feature type="domain" description="HD-GYP" evidence="1">
    <location>
        <begin position="1"/>
        <end position="104"/>
    </location>
</feature>
<dbReference type="PANTHER" id="PTHR45228">
    <property type="entry name" value="CYCLIC DI-GMP PHOSPHODIESTERASE TM_0186-RELATED"/>
    <property type="match status" value="1"/>
</dbReference>
<dbReference type="InterPro" id="IPR037522">
    <property type="entry name" value="HD_GYP_dom"/>
</dbReference>
<dbReference type="InterPro" id="IPR003607">
    <property type="entry name" value="HD/PDEase_dom"/>
</dbReference>
<evidence type="ECO:0000259" key="1">
    <source>
        <dbReference type="PROSITE" id="PS51832"/>
    </source>
</evidence>
<evidence type="ECO:0000313" key="3">
    <source>
        <dbReference type="Proteomes" id="UP000281261"/>
    </source>
</evidence>
<dbReference type="InterPro" id="IPR052020">
    <property type="entry name" value="Cyclic_di-GMP/3'3'-cGAMP_PDE"/>
</dbReference>
<accession>A0A420ZB20</accession>
<dbReference type="Gene3D" id="1.10.3210.10">
    <property type="entry name" value="Hypothetical protein af1432"/>
    <property type="match status" value="1"/>
</dbReference>
<dbReference type="CDD" id="cd00077">
    <property type="entry name" value="HDc"/>
    <property type="match status" value="1"/>
</dbReference>
<sequence length="164" mass="18884">TLSFIPQLKDVAEIILYHHEDYSGTGFPYKLKGEDIPFGARILRIADSFDNLTNPCSQSLSKLRMDEAYRKLEEDTVKIYDQNIVRKFRDVLDSLKMSIKEKKRVVQLLPEDLKAGMVIAEDIKTSSGILIFKKDEAVNSNMLSRMHEYIKIDPIRGKISVYVK</sequence>
<dbReference type="EMBL" id="QMNG01000109">
    <property type="protein sequence ID" value="RLC35874.1"/>
    <property type="molecule type" value="Genomic_DNA"/>
</dbReference>
<name>A0A420ZB20_UNCK3</name>
<dbReference type="PANTHER" id="PTHR45228:SF4">
    <property type="entry name" value="LIPOPROTEIN"/>
    <property type="match status" value="1"/>
</dbReference>
<proteinExistence type="predicted"/>
<feature type="non-terminal residue" evidence="2">
    <location>
        <position position="1"/>
    </location>
</feature>
<gene>
    <name evidence="2" type="ORF">DRH29_05605</name>
</gene>
<dbReference type="Pfam" id="PF13487">
    <property type="entry name" value="HD_5"/>
    <property type="match status" value="1"/>
</dbReference>
<comment type="caution">
    <text evidence="2">The sequence shown here is derived from an EMBL/GenBank/DDBJ whole genome shotgun (WGS) entry which is preliminary data.</text>
</comment>
<dbReference type="AlphaFoldDB" id="A0A420ZB20"/>